<evidence type="ECO:0000256" key="4">
    <source>
        <dbReference type="ARBA" id="ARBA00023052"/>
    </source>
</evidence>
<evidence type="ECO:0000259" key="7">
    <source>
        <dbReference type="SMART" id="SM00861"/>
    </source>
</evidence>
<dbReference type="NCBIfam" id="NF006667">
    <property type="entry name" value="PRK09212.1"/>
    <property type="match status" value="1"/>
</dbReference>
<organism evidence="8 9">
    <name type="scientific">Geodia barretti</name>
    <name type="common">Barrett's horny sponge</name>
    <dbReference type="NCBI Taxonomy" id="519541"/>
    <lineage>
        <taxon>Eukaryota</taxon>
        <taxon>Metazoa</taxon>
        <taxon>Porifera</taxon>
        <taxon>Demospongiae</taxon>
        <taxon>Heteroscleromorpha</taxon>
        <taxon>Tetractinellida</taxon>
        <taxon>Astrophorina</taxon>
        <taxon>Geodiidae</taxon>
        <taxon>Geodia</taxon>
    </lineage>
</organism>
<dbReference type="InterPro" id="IPR033248">
    <property type="entry name" value="Transketolase_C"/>
</dbReference>
<comment type="cofactor">
    <cofactor evidence="1">
        <name>thiamine diphosphate</name>
        <dbReference type="ChEBI" id="CHEBI:58937"/>
    </cofactor>
</comment>
<dbReference type="InterPro" id="IPR005475">
    <property type="entry name" value="Transketolase-like_Pyr-bd"/>
</dbReference>
<evidence type="ECO:0000256" key="6">
    <source>
        <dbReference type="ARBA" id="ARBA00051231"/>
    </source>
</evidence>
<sequence>MTTATGVRELQVREAINEAIRQEMERDESVIIMGEEIAGGAGREHLGIVDAWGGPFRTTVGLIQQFGNQRVLDTPLSEAAFVGTAIGAASTGMRAIAELMFVDFIGVCMDQMLNNAAKMRYMFGGQVKVPFVMLTRIGAGFGSAAQHSESYYSIFSHIPGLKGVAFRPLHRQGALTAAIRDDDPVVFFEHKGLYTNRGPVPEESYIFPIGKARTVRQGTDVTIVGISKMTWIANNAAEELAKEGINAEVIDLLSISPIDYDHVLESVRKTHRLVVVDEDTPVCSLASEICSRIAEEGFDYLDAPPSRVTSPHTPVPYSRALENIYLPNEERVIKTVRGLFR</sequence>
<keyword evidence="9" id="KW-1185">Reference proteome</keyword>
<dbReference type="CDD" id="cd07036">
    <property type="entry name" value="TPP_PYR_E1-PDHc-beta_like"/>
    <property type="match status" value="1"/>
</dbReference>
<accession>A0AA35SP84</accession>
<evidence type="ECO:0000313" key="9">
    <source>
        <dbReference type="Proteomes" id="UP001174909"/>
    </source>
</evidence>
<dbReference type="SUPFAM" id="SSF52922">
    <property type="entry name" value="TK C-terminal domain-like"/>
    <property type="match status" value="1"/>
</dbReference>
<comment type="catalytic activity">
    <reaction evidence="6">
        <text>N(6)-[(R)-lipoyl]-L-lysyl-[protein] + pyruvate + H(+) = N(6)-[(R)-S(8)-acetyldihydrolipoyl]-L-lysyl-[protein] + CO2</text>
        <dbReference type="Rhea" id="RHEA:19189"/>
        <dbReference type="Rhea" id="RHEA-COMP:10474"/>
        <dbReference type="Rhea" id="RHEA-COMP:10478"/>
        <dbReference type="ChEBI" id="CHEBI:15361"/>
        <dbReference type="ChEBI" id="CHEBI:15378"/>
        <dbReference type="ChEBI" id="CHEBI:16526"/>
        <dbReference type="ChEBI" id="CHEBI:83099"/>
        <dbReference type="ChEBI" id="CHEBI:83111"/>
        <dbReference type="EC" id="1.2.4.1"/>
    </reaction>
</comment>
<dbReference type="Pfam" id="PF02779">
    <property type="entry name" value="Transket_pyr"/>
    <property type="match status" value="1"/>
</dbReference>
<dbReference type="AlphaFoldDB" id="A0AA35SP84"/>
<dbReference type="Gene3D" id="3.40.50.970">
    <property type="match status" value="1"/>
</dbReference>
<protein>
    <recommendedName>
        <fullName evidence="2">Pyruvate dehydrogenase E1 component subunit beta, mitochondrial</fullName>
    </recommendedName>
</protein>
<evidence type="ECO:0000313" key="8">
    <source>
        <dbReference type="EMBL" id="CAI8033725.1"/>
    </source>
</evidence>
<dbReference type="GO" id="GO:0004739">
    <property type="term" value="F:pyruvate dehydrogenase (acetyl-transferring) activity"/>
    <property type="evidence" value="ECO:0007669"/>
    <property type="project" value="UniProtKB-EC"/>
</dbReference>
<evidence type="ECO:0000256" key="3">
    <source>
        <dbReference type="ARBA" id="ARBA00023002"/>
    </source>
</evidence>
<proteinExistence type="predicted"/>
<evidence type="ECO:0000256" key="1">
    <source>
        <dbReference type="ARBA" id="ARBA00001964"/>
    </source>
</evidence>
<evidence type="ECO:0000256" key="5">
    <source>
        <dbReference type="ARBA" id="ARBA00025211"/>
    </source>
</evidence>
<dbReference type="PANTHER" id="PTHR43257">
    <property type="entry name" value="PYRUVATE DEHYDROGENASE E1 COMPONENT BETA SUBUNIT"/>
    <property type="match status" value="1"/>
</dbReference>
<name>A0AA35SP84_GEOBA</name>
<dbReference type="Pfam" id="PF02780">
    <property type="entry name" value="Transketolase_C"/>
    <property type="match status" value="1"/>
</dbReference>
<dbReference type="SUPFAM" id="SSF52518">
    <property type="entry name" value="Thiamin diphosphate-binding fold (THDP-binding)"/>
    <property type="match status" value="1"/>
</dbReference>
<comment type="caution">
    <text evidence="8">The sequence shown here is derived from an EMBL/GenBank/DDBJ whole genome shotgun (WGS) entry which is preliminary data.</text>
</comment>
<dbReference type="EMBL" id="CASHTH010002688">
    <property type="protein sequence ID" value="CAI8033725.1"/>
    <property type="molecule type" value="Genomic_DNA"/>
</dbReference>
<feature type="domain" description="Transketolase-like pyrimidine-binding" evidence="7">
    <location>
        <begin position="10"/>
        <end position="196"/>
    </location>
</feature>
<dbReference type="Proteomes" id="UP001174909">
    <property type="component" value="Unassembled WGS sequence"/>
</dbReference>
<dbReference type="InterPro" id="IPR009014">
    <property type="entry name" value="Transketo_C/PFOR_II"/>
</dbReference>
<dbReference type="FunFam" id="3.40.50.970:FF:000001">
    <property type="entry name" value="Pyruvate dehydrogenase E1 beta subunit"/>
    <property type="match status" value="1"/>
</dbReference>
<evidence type="ECO:0000256" key="2">
    <source>
        <dbReference type="ARBA" id="ARBA00016220"/>
    </source>
</evidence>
<dbReference type="SMART" id="SM00861">
    <property type="entry name" value="Transket_pyr"/>
    <property type="match status" value="1"/>
</dbReference>
<keyword evidence="3" id="KW-0560">Oxidoreductase</keyword>
<dbReference type="FunFam" id="3.40.50.920:FF:000001">
    <property type="entry name" value="Pyruvate dehydrogenase E1 beta subunit"/>
    <property type="match status" value="1"/>
</dbReference>
<dbReference type="PANTHER" id="PTHR43257:SF2">
    <property type="entry name" value="PYRUVATE DEHYDROGENASE E1 COMPONENT SUBUNIT BETA"/>
    <property type="match status" value="1"/>
</dbReference>
<dbReference type="Gene3D" id="3.40.50.920">
    <property type="match status" value="1"/>
</dbReference>
<reference evidence="8" key="1">
    <citation type="submission" date="2023-03" db="EMBL/GenBank/DDBJ databases">
        <authorList>
            <person name="Steffen K."/>
            <person name="Cardenas P."/>
        </authorList>
    </citation>
    <scope>NUCLEOTIDE SEQUENCE</scope>
</reference>
<dbReference type="InterPro" id="IPR029061">
    <property type="entry name" value="THDP-binding"/>
</dbReference>
<keyword evidence="4" id="KW-0786">Thiamine pyrophosphate</keyword>
<gene>
    <name evidence="8" type="ORF">GBAR_LOCUS19024</name>
</gene>
<comment type="function">
    <text evidence="5">The pyruvate dehydrogenase complex catalyzes the overall conversion of pyruvate to acetyl-CoA and CO(2). It contains multiple copies of three enzymatic components: pyruvate dehydrogenase (E1), dihydrolipoamide acetyltransferase (E2) and lipoamide dehydrogenase (E3).</text>
</comment>